<evidence type="ECO:0000313" key="1">
    <source>
        <dbReference type="EMBL" id="TWV91499.1"/>
    </source>
</evidence>
<gene>
    <name evidence="1" type="ORF">FEF09_28745</name>
</gene>
<dbReference type="AlphaFoldDB" id="A0A5C6LJZ6"/>
<accession>A0A5C6LJZ6</accession>
<sequence length="326" mass="36759">MNKVVEVVEDFHVLEKLQKNLEKLVKRICPVESEGSVGYQGGSKYVTLHYSPQLNIWFSTETGDNKYWNAFGIGKPKEKGNAITVEINLNFVKTSRRTAGAFAYDLNGHLLLLHRGNIGGGQKGIGKQTFLSNSRSDLINVRYNRTLERLCLVGDLHSKFFSIQLKNFIMEVDRIKNHSPASYFDTQKLNSFSFTKESFGTKSIKKSESIEVKRTHGIVVNSLAKALTGMGVTVGSDSNRDLFIHSKKKIRQIFEIKRSTTAYDLYTAIGQLIIYSIPIENKPLLTLVLPCKIKERVEAELKIMVLACSIMTGMRAFQSLNILRTQ</sequence>
<dbReference type="RefSeq" id="WP_146308273.1">
    <property type="nucleotide sequence ID" value="NZ_VOHS01000073.1"/>
</dbReference>
<dbReference type="EMBL" id="VOHS01000073">
    <property type="protein sequence ID" value="TWV91499.1"/>
    <property type="molecule type" value="Genomic_DNA"/>
</dbReference>
<name>A0A5C6LJZ6_9BACT</name>
<keyword evidence="2" id="KW-1185">Reference proteome</keyword>
<dbReference type="Proteomes" id="UP000318815">
    <property type="component" value="Unassembled WGS sequence"/>
</dbReference>
<evidence type="ECO:0000313" key="2">
    <source>
        <dbReference type="Proteomes" id="UP000318815"/>
    </source>
</evidence>
<protein>
    <submittedName>
        <fullName evidence="1">Uncharacterized protein</fullName>
    </submittedName>
</protein>
<reference evidence="1 2" key="1">
    <citation type="submission" date="2019-08" db="EMBL/GenBank/DDBJ databases">
        <title>Whole genome sequencing of chitin degrading bacteria Chitinophaga pinensis YS16.</title>
        <authorList>
            <person name="Singh R.P."/>
            <person name="Manchanda G."/>
            <person name="Maurya I.K."/>
            <person name="Joshi N.K."/>
            <person name="Srivastava A.K."/>
        </authorList>
    </citation>
    <scope>NUCLEOTIDE SEQUENCE [LARGE SCALE GENOMIC DNA]</scope>
    <source>
        <strain evidence="1 2">YS-16</strain>
    </source>
</reference>
<dbReference type="OrthoDB" id="1494269at2"/>
<organism evidence="1 2">
    <name type="scientific">Chitinophaga pinensis</name>
    <dbReference type="NCBI Taxonomy" id="79329"/>
    <lineage>
        <taxon>Bacteria</taxon>
        <taxon>Pseudomonadati</taxon>
        <taxon>Bacteroidota</taxon>
        <taxon>Chitinophagia</taxon>
        <taxon>Chitinophagales</taxon>
        <taxon>Chitinophagaceae</taxon>
        <taxon>Chitinophaga</taxon>
    </lineage>
</organism>
<comment type="caution">
    <text evidence="1">The sequence shown here is derived from an EMBL/GenBank/DDBJ whole genome shotgun (WGS) entry which is preliminary data.</text>
</comment>
<proteinExistence type="predicted"/>